<keyword evidence="4 7" id="KW-0786">Thiamine pyrophosphate</keyword>
<dbReference type="Proteomes" id="UP001153620">
    <property type="component" value="Chromosome 1"/>
</dbReference>
<reference evidence="9" key="1">
    <citation type="submission" date="2022-01" db="EMBL/GenBank/DDBJ databases">
        <authorList>
            <person name="King R."/>
        </authorList>
    </citation>
    <scope>NUCLEOTIDE SEQUENCE</scope>
</reference>
<dbReference type="InterPro" id="IPR029061">
    <property type="entry name" value="THDP-binding"/>
</dbReference>
<dbReference type="EMBL" id="OU895877">
    <property type="protein sequence ID" value="CAG9799478.1"/>
    <property type="molecule type" value="Genomic_DNA"/>
</dbReference>
<comment type="catalytic activity">
    <reaction evidence="6 7">
        <text>N(6)-[(R)-lipoyl]-L-lysyl-[protein] + pyruvate + H(+) = N(6)-[(R)-S(8)-acetyldihydrolipoyl]-L-lysyl-[protein] + CO2</text>
        <dbReference type="Rhea" id="RHEA:19189"/>
        <dbReference type="Rhea" id="RHEA-COMP:10474"/>
        <dbReference type="Rhea" id="RHEA-COMP:10478"/>
        <dbReference type="ChEBI" id="CHEBI:15361"/>
        <dbReference type="ChEBI" id="CHEBI:15378"/>
        <dbReference type="ChEBI" id="CHEBI:16526"/>
        <dbReference type="ChEBI" id="CHEBI:83099"/>
        <dbReference type="ChEBI" id="CHEBI:83111"/>
        <dbReference type="EC" id="1.2.4.1"/>
    </reaction>
</comment>
<dbReference type="EC" id="1.2.4.1" evidence="7"/>
<dbReference type="PANTHER" id="PTHR11516:SF60">
    <property type="entry name" value="PYRUVATE DEHYDROGENASE E1 COMPONENT SUBUNIT ALPHA"/>
    <property type="match status" value="1"/>
</dbReference>
<keyword evidence="5 7" id="KW-0670">Pyruvate</keyword>
<dbReference type="CDD" id="cd02000">
    <property type="entry name" value="TPP_E1_PDC_ADC_BCADC"/>
    <property type="match status" value="1"/>
</dbReference>
<proteinExistence type="predicted"/>
<comment type="cofactor">
    <cofactor evidence="1 7">
        <name>thiamine diphosphate</name>
        <dbReference type="ChEBI" id="CHEBI:58937"/>
    </cofactor>
</comment>
<dbReference type="SUPFAM" id="SSF52518">
    <property type="entry name" value="Thiamin diphosphate-binding fold (THDP-binding)"/>
    <property type="match status" value="1"/>
</dbReference>
<sequence>MLRKILSFQNKNIFNALKVTSSVSKNFATEATFETKDYKLHLFDDAGPPTKVTVTRDDALRFYKQMLTIRRFETAAGAMYKEKLIRGFCHLYNGQEAICVGMYGAMRPNLDDLITSYRCHGFAHVMGASVSGILCELVGHIDGTQRGKGGSMHIYVPHFYGGNGIVGAQVPLGAGMAFAHKYRGTNGVAIALYGDGASNQGQIFEAFNMSKLWDIPMIYVCENNGWGMSTSSERSTANTGYYTRGDNIPGIWCDGMDVLAVREATRYAIEHAASGKGPVVMELATYRFVGHSMTDPGLYRTRDEVQEMRQKRDPITHFKEKIIESELASEEEIKKLEADVKKEVEDGVKKAKGDLGVNMDELTWDIYAQDDYLVDIRNTVPFNTLKHKRVAHPQNL</sequence>
<dbReference type="Pfam" id="PF00676">
    <property type="entry name" value="E1_dh"/>
    <property type="match status" value="1"/>
</dbReference>
<dbReference type="Gene3D" id="3.40.50.970">
    <property type="match status" value="1"/>
</dbReference>
<evidence type="ECO:0000256" key="1">
    <source>
        <dbReference type="ARBA" id="ARBA00001964"/>
    </source>
</evidence>
<protein>
    <recommendedName>
        <fullName evidence="7">Pyruvate dehydrogenase E1 component subunit alpha</fullName>
        <ecNumber evidence="7">1.2.4.1</ecNumber>
    </recommendedName>
</protein>
<dbReference type="GO" id="GO:0004739">
    <property type="term" value="F:pyruvate dehydrogenase (acetyl-transferring) activity"/>
    <property type="evidence" value="ECO:0007669"/>
    <property type="project" value="UniProtKB-UniRule"/>
</dbReference>
<dbReference type="FunFam" id="3.40.50.970:FF:000013">
    <property type="entry name" value="Pyruvate dehydrogenase E1 component subunit alpha"/>
    <property type="match status" value="1"/>
</dbReference>
<evidence type="ECO:0000313" key="9">
    <source>
        <dbReference type="EMBL" id="CAG9799478.1"/>
    </source>
</evidence>
<keyword evidence="10" id="KW-1185">Reference proteome</keyword>
<dbReference type="NCBIfam" id="TIGR03182">
    <property type="entry name" value="PDH_E1_alph_y"/>
    <property type="match status" value="1"/>
</dbReference>
<comment type="function">
    <text evidence="7">The pyruvate dehydrogenase complex catalyzes the overall conversion of pyruvate to acetyl-CoA and CO(2).</text>
</comment>
<evidence type="ECO:0000256" key="2">
    <source>
        <dbReference type="ARBA" id="ARBA00022946"/>
    </source>
</evidence>
<evidence type="ECO:0000256" key="5">
    <source>
        <dbReference type="ARBA" id="ARBA00023317"/>
    </source>
</evidence>
<evidence type="ECO:0000313" key="10">
    <source>
        <dbReference type="Proteomes" id="UP001153620"/>
    </source>
</evidence>
<keyword evidence="3 7" id="KW-0560">Oxidoreductase</keyword>
<keyword evidence="2" id="KW-0809">Transit peptide</keyword>
<accession>A0A9N9WND3</accession>
<evidence type="ECO:0000259" key="8">
    <source>
        <dbReference type="Pfam" id="PF00676"/>
    </source>
</evidence>
<dbReference type="InterPro" id="IPR001017">
    <property type="entry name" value="DH_E1"/>
</dbReference>
<dbReference type="OrthoDB" id="10256198at2759"/>
<dbReference type="AlphaFoldDB" id="A0A9N9WND3"/>
<dbReference type="PANTHER" id="PTHR11516">
    <property type="entry name" value="PYRUVATE DEHYDROGENASE E1 COMPONENT, ALPHA SUBUNIT BACTERIAL AND ORGANELLAR"/>
    <property type="match status" value="1"/>
</dbReference>
<dbReference type="InterPro" id="IPR050642">
    <property type="entry name" value="PDH_E1_Alpha_Subunit"/>
</dbReference>
<organism evidence="9 10">
    <name type="scientific">Chironomus riparius</name>
    <dbReference type="NCBI Taxonomy" id="315576"/>
    <lineage>
        <taxon>Eukaryota</taxon>
        <taxon>Metazoa</taxon>
        <taxon>Ecdysozoa</taxon>
        <taxon>Arthropoda</taxon>
        <taxon>Hexapoda</taxon>
        <taxon>Insecta</taxon>
        <taxon>Pterygota</taxon>
        <taxon>Neoptera</taxon>
        <taxon>Endopterygota</taxon>
        <taxon>Diptera</taxon>
        <taxon>Nematocera</taxon>
        <taxon>Chironomoidea</taxon>
        <taxon>Chironomidae</taxon>
        <taxon>Chironominae</taxon>
        <taxon>Chironomus</taxon>
    </lineage>
</organism>
<evidence type="ECO:0000256" key="7">
    <source>
        <dbReference type="RuleBase" id="RU361139"/>
    </source>
</evidence>
<evidence type="ECO:0000256" key="4">
    <source>
        <dbReference type="ARBA" id="ARBA00023052"/>
    </source>
</evidence>
<evidence type="ECO:0000256" key="6">
    <source>
        <dbReference type="ARBA" id="ARBA00051231"/>
    </source>
</evidence>
<dbReference type="InterPro" id="IPR017597">
    <property type="entry name" value="Pyrv_DH_E1_asu_subgrp-y"/>
</dbReference>
<dbReference type="GO" id="GO:0006086">
    <property type="term" value="P:pyruvate decarboxylation to acetyl-CoA"/>
    <property type="evidence" value="ECO:0007669"/>
    <property type="project" value="InterPro"/>
</dbReference>
<name>A0A9N9WND3_9DIPT</name>
<evidence type="ECO:0000256" key="3">
    <source>
        <dbReference type="ARBA" id="ARBA00023002"/>
    </source>
</evidence>
<gene>
    <name evidence="9" type="ORF">CHIRRI_LOCUS2444</name>
</gene>
<feature type="domain" description="Dehydrogenase E1 component" evidence="8">
    <location>
        <begin position="65"/>
        <end position="353"/>
    </location>
</feature>
<reference evidence="9" key="2">
    <citation type="submission" date="2022-10" db="EMBL/GenBank/DDBJ databases">
        <authorList>
            <consortium name="ENA_rothamsted_submissions"/>
            <consortium name="culmorum"/>
            <person name="King R."/>
        </authorList>
    </citation>
    <scope>NUCLEOTIDE SEQUENCE</scope>
</reference>